<dbReference type="Gene3D" id="3.30.2140.10">
    <property type="entry name" value="Arylamine N-acetyltransferase"/>
    <property type="match status" value="1"/>
</dbReference>
<comment type="caution">
    <text evidence="2">The sequence shown here is derived from an EMBL/GenBank/DDBJ whole genome shotgun (WGS) entry which is preliminary data.</text>
</comment>
<dbReference type="Gene3D" id="2.40.128.150">
    <property type="entry name" value="Cysteine proteinases"/>
    <property type="match status" value="1"/>
</dbReference>
<organism evidence="2 3">
    <name type="scientific">Streptodolium elevatio</name>
    <dbReference type="NCBI Taxonomy" id="3157996"/>
    <lineage>
        <taxon>Bacteria</taxon>
        <taxon>Bacillati</taxon>
        <taxon>Actinomycetota</taxon>
        <taxon>Actinomycetes</taxon>
        <taxon>Kitasatosporales</taxon>
        <taxon>Streptomycetaceae</taxon>
        <taxon>Streptodolium</taxon>
    </lineage>
</organism>
<evidence type="ECO:0000256" key="1">
    <source>
        <dbReference type="ARBA" id="ARBA00006547"/>
    </source>
</evidence>
<dbReference type="PANTHER" id="PTHR11786">
    <property type="entry name" value="N-HYDROXYARYLAMINE O-ACETYLTRANSFERASE"/>
    <property type="match status" value="1"/>
</dbReference>
<dbReference type="Pfam" id="PF00797">
    <property type="entry name" value="Acetyltransf_2"/>
    <property type="match status" value="1"/>
</dbReference>
<reference evidence="2 3" key="1">
    <citation type="submission" date="2024-06" db="EMBL/GenBank/DDBJ databases">
        <title>The Natural Products Discovery Center: Release of the First 8490 Sequenced Strains for Exploring Actinobacteria Biosynthetic Diversity.</title>
        <authorList>
            <person name="Kalkreuter E."/>
            <person name="Kautsar S.A."/>
            <person name="Yang D."/>
            <person name="Bader C.D."/>
            <person name="Teijaro C.N."/>
            <person name="Fluegel L."/>
            <person name="Davis C.M."/>
            <person name="Simpson J.R."/>
            <person name="Lauterbach L."/>
            <person name="Steele A.D."/>
            <person name="Gui C."/>
            <person name="Meng S."/>
            <person name="Li G."/>
            <person name="Viehrig K."/>
            <person name="Ye F."/>
            <person name="Su P."/>
            <person name="Kiefer A.F."/>
            <person name="Nichols A."/>
            <person name="Cepeda A.J."/>
            <person name="Yan W."/>
            <person name="Fan B."/>
            <person name="Jiang Y."/>
            <person name="Adhikari A."/>
            <person name="Zheng C.-J."/>
            <person name="Schuster L."/>
            <person name="Cowan T.M."/>
            <person name="Smanski M.J."/>
            <person name="Chevrette M.G."/>
            <person name="De Carvalho L.P.S."/>
            <person name="Shen B."/>
        </authorList>
    </citation>
    <scope>NUCLEOTIDE SEQUENCE [LARGE SCALE GENOMIC DNA]</scope>
    <source>
        <strain evidence="2 3">NPDC048946</strain>
    </source>
</reference>
<sequence length="284" mass="31255">MTTMDVRGYLTRLGLEDISGPPSTELLFALHRAHVERVAYEGLHAQLGQTTGLDPAESAARIAGGRGGYCYHLNGAFAALLERLGFAVARHLAGVQVRFEDPPGVLGNHCALTVRSENRDWLVDVGLGDGFHEPLPLRAGVYDQGPFSYALTPSDVVPGGWRFTHDPRGSFPRMDFAREPVALDVFAEKHEWLSTSPESSFVRTCALLRRDAKGVDSLIGCVLKRVDASGEVVVELETEHDWYTAVADVFGLTLFDIGDEQRHELWAAVHARHEARKSARDVDR</sequence>
<dbReference type="PANTHER" id="PTHR11786:SF0">
    <property type="entry name" value="ARYLAMINE N-ACETYLTRANSFERASE 4-RELATED"/>
    <property type="match status" value="1"/>
</dbReference>
<comment type="similarity">
    <text evidence="1">Belongs to the arylamine N-acetyltransferase family.</text>
</comment>
<protein>
    <submittedName>
        <fullName evidence="2">Arylamine N-acetyltransferase</fullName>
    </submittedName>
</protein>
<keyword evidence="3" id="KW-1185">Reference proteome</keyword>
<dbReference type="SUPFAM" id="SSF54001">
    <property type="entry name" value="Cysteine proteinases"/>
    <property type="match status" value="1"/>
</dbReference>
<accession>A0ABV3DER9</accession>
<dbReference type="EMBL" id="JBEZFP010000024">
    <property type="protein sequence ID" value="MEU8134250.1"/>
    <property type="molecule type" value="Genomic_DNA"/>
</dbReference>
<dbReference type="InterPro" id="IPR038765">
    <property type="entry name" value="Papain-like_cys_pep_sf"/>
</dbReference>
<dbReference type="Proteomes" id="UP001551482">
    <property type="component" value="Unassembled WGS sequence"/>
</dbReference>
<gene>
    <name evidence="2" type="ORF">AB0C36_12145</name>
</gene>
<dbReference type="InterPro" id="IPR001447">
    <property type="entry name" value="Arylamine_N-AcTrfase"/>
</dbReference>
<evidence type="ECO:0000313" key="2">
    <source>
        <dbReference type="EMBL" id="MEU8134250.1"/>
    </source>
</evidence>
<evidence type="ECO:0000313" key="3">
    <source>
        <dbReference type="Proteomes" id="UP001551482"/>
    </source>
</evidence>
<name>A0ABV3DER9_9ACTN</name>
<dbReference type="RefSeq" id="WP_358352751.1">
    <property type="nucleotide sequence ID" value="NZ_JBEZFP010000024.1"/>
</dbReference>
<proteinExistence type="inferred from homology"/>